<dbReference type="EMBL" id="CAJOBD010004205">
    <property type="protein sequence ID" value="CAF3984772.1"/>
    <property type="molecule type" value="Genomic_DNA"/>
</dbReference>
<keyword evidence="4" id="KW-0479">Metal-binding</keyword>
<dbReference type="PROSITE" id="PS00438">
    <property type="entry name" value="CATALASE_2"/>
    <property type="match status" value="1"/>
</dbReference>
<dbReference type="SMART" id="SM01060">
    <property type="entry name" value="Catalase"/>
    <property type="match status" value="1"/>
</dbReference>
<accession>A0A819MUG4</accession>
<reference evidence="9" key="1">
    <citation type="submission" date="2021-02" db="EMBL/GenBank/DDBJ databases">
        <authorList>
            <person name="Nowell W R."/>
        </authorList>
    </citation>
    <scope>NUCLEOTIDE SEQUENCE</scope>
</reference>
<dbReference type="GO" id="GO:0042744">
    <property type="term" value="P:hydrogen peroxide catabolic process"/>
    <property type="evidence" value="ECO:0007669"/>
    <property type="project" value="UniProtKB-KW"/>
</dbReference>
<organism evidence="9 10">
    <name type="scientific">Rotaria sordida</name>
    <dbReference type="NCBI Taxonomy" id="392033"/>
    <lineage>
        <taxon>Eukaryota</taxon>
        <taxon>Metazoa</taxon>
        <taxon>Spiralia</taxon>
        <taxon>Gnathifera</taxon>
        <taxon>Rotifera</taxon>
        <taxon>Eurotatoria</taxon>
        <taxon>Bdelloidea</taxon>
        <taxon>Philodinida</taxon>
        <taxon>Philodinidae</taxon>
        <taxon>Rotaria</taxon>
    </lineage>
</organism>
<name>A0A819MUG4_9BILA</name>
<protein>
    <recommendedName>
        <fullName evidence="8">Catalase core domain-containing protein</fullName>
    </recommendedName>
</protein>
<dbReference type="Gene3D" id="2.40.180.10">
    <property type="entry name" value="Catalase core domain"/>
    <property type="match status" value="1"/>
</dbReference>
<keyword evidence="7" id="KW-0376">Hydrogen peroxide</keyword>
<comment type="similarity">
    <text evidence="1">Belongs to the catalase family.</text>
</comment>
<dbReference type="GO" id="GO:0042542">
    <property type="term" value="P:response to hydrogen peroxide"/>
    <property type="evidence" value="ECO:0007669"/>
    <property type="project" value="TreeGrafter"/>
</dbReference>
<keyword evidence="2" id="KW-0575">Peroxidase</keyword>
<evidence type="ECO:0000256" key="2">
    <source>
        <dbReference type="ARBA" id="ARBA00022559"/>
    </source>
</evidence>
<keyword evidence="3" id="KW-0349">Heme</keyword>
<dbReference type="InterPro" id="IPR011614">
    <property type="entry name" value="Catalase_core"/>
</dbReference>
<proteinExistence type="inferred from homology"/>
<dbReference type="GO" id="GO:0004096">
    <property type="term" value="F:catalase activity"/>
    <property type="evidence" value="ECO:0007669"/>
    <property type="project" value="UniProtKB-EC"/>
</dbReference>
<evidence type="ECO:0000256" key="1">
    <source>
        <dbReference type="ARBA" id="ARBA00005329"/>
    </source>
</evidence>
<dbReference type="Pfam" id="PF00199">
    <property type="entry name" value="Catalase"/>
    <property type="match status" value="1"/>
</dbReference>
<feature type="domain" description="Catalase core" evidence="8">
    <location>
        <begin position="89"/>
        <end position="474"/>
    </location>
</feature>
<dbReference type="PANTHER" id="PTHR11465:SF13">
    <property type="entry name" value="CATALASE (EUROFUNG)"/>
    <property type="match status" value="1"/>
</dbReference>
<keyword evidence="5" id="KW-0560">Oxidoreductase</keyword>
<gene>
    <name evidence="9" type="ORF">JBS370_LOCUS25381</name>
</gene>
<evidence type="ECO:0000256" key="3">
    <source>
        <dbReference type="ARBA" id="ARBA00022617"/>
    </source>
</evidence>
<dbReference type="GO" id="GO:0046872">
    <property type="term" value="F:metal ion binding"/>
    <property type="evidence" value="ECO:0007669"/>
    <property type="project" value="UniProtKB-KW"/>
</dbReference>
<evidence type="ECO:0000256" key="5">
    <source>
        <dbReference type="ARBA" id="ARBA00023002"/>
    </source>
</evidence>
<dbReference type="GO" id="GO:0005777">
    <property type="term" value="C:peroxisome"/>
    <property type="evidence" value="ECO:0007669"/>
    <property type="project" value="TreeGrafter"/>
</dbReference>
<comment type="caution">
    <text evidence="9">The sequence shown here is derived from an EMBL/GenBank/DDBJ whole genome shotgun (WGS) entry which is preliminary data.</text>
</comment>
<dbReference type="Pfam" id="PF06628">
    <property type="entry name" value="Catalase-rel"/>
    <property type="match status" value="1"/>
</dbReference>
<evidence type="ECO:0000313" key="10">
    <source>
        <dbReference type="Proteomes" id="UP000663836"/>
    </source>
</evidence>
<evidence type="ECO:0000256" key="7">
    <source>
        <dbReference type="ARBA" id="ARBA00023324"/>
    </source>
</evidence>
<dbReference type="InterPro" id="IPR018028">
    <property type="entry name" value="Catalase"/>
</dbReference>
<sequence>MEGGSSIMKRIAGRDHPQILTDAQGTSMNADKRSLTTIIDAQSGQLDHPVKSNINQENEKQTTSTSLLDKVSSVLSPLTSNNDVSPTLTSVNGYRLGDVSHCLNISGYPVVSDGILFEKQQTFNRSKIVERAVHACGSGAFGYFEVTRDVSSLCKADFLSKIGKITPVMVRFSTTTYGREFPDSARNPRGIAMKFYTDEGNYDILSVNFPVFFVRDPTQGPDVIRSQQRNPNNFRANCSATFDFMSLVPESMLANTWFWSDHGTPVGWRHMDAYPCHTFKWINSQNQYVYIRYKFSCLAGIKNFSDAEATRMCGEDPDYAKRDLWQHLDNGDTCEFTCQIQMMNESESKKVPDFDPFDATKIWPEDRYPFMEFGRLVLDRNPENYHRDVEQVAFSPGSLVPGIEPGPDALLLFRCFLYRDAQLYRLGVNFHQIPVNCPFMTRQYHPLVRDGRIRCDANGGVESNIYPNSFTQPPRARPDLTCNEIPQPLQGYLARKSHSRHENELPIDTEYAQARQFYLNGLNSDERAHLHYNIARAFRSVTRLDIKLRFLVACYKVHPEYAHGILKLYDEITFDQVEQAARKIQDKHTVDRTNCYEPYDLNQS</sequence>
<dbReference type="SUPFAM" id="SSF56634">
    <property type="entry name" value="Heme-dependent catalase-like"/>
    <property type="match status" value="1"/>
</dbReference>
<dbReference type="Proteomes" id="UP000663836">
    <property type="component" value="Unassembled WGS sequence"/>
</dbReference>
<keyword evidence="6" id="KW-0408">Iron</keyword>
<dbReference type="PANTHER" id="PTHR11465">
    <property type="entry name" value="CATALASE"/>
    <property type="match status" value="1"/>
</dbReference>
<evidence type="ECO:0000256" key="6">
    <source>
        <dbReference type="ARBA" id="ARBA00023004"/>
    </source>
</evidence>
<dbReference type="GO" id="GO:0005739">
    <property type="term" value="C:mitochondrion"/>
    <property type="evidence" value="ECO:0007669"/>
    <property type="project" value="TreeGrafter"/>
</dbReference>
<dbReference type="InterPro" id="IPR024708">
    <property type="entry name" value="Catalase_AS"/>
</dbReference>
<evidence type="ECO:0000313" key="9">
    <source>
        <dbReference type="EMBL" id="CAF3984772.1"/>
    </source>
</evidence>
<evidence type="ECO:0000256" key="4">
    <source>
        <dbReference type="ARBA" id="ARBA00022723"/>
    </source>
</evidence>
<dbReference type="GO" id="GO:0020037">
    <property type="term" value="F:heme binding"/>
    <property type="evidence" value="ECO:0007669"/>
    <property type="project" value="InterPro"/>
</dbReference>
<dbReference type="AlphaFoldDB" id="A0A819MUG4"/>
<dbReference type="PRINTS" id="PR00067">
    <property type="entry name" value="CATALASE"/>
</dbReference>
<dbReference type="InterPro" id="IPR020835">
    <property type="entry name" value="Catalase_sf"/>
</dbReference>
<dbReference type="InterPro" id="IPR010582">
    <property type="entry name" value="Catalase_immune_responsive"/>
</dbReference>
<evidence type="ECO:0000259" key="8">
    <source>
        <dbReference type="SMART" id="SM01060"/>
    </source>
</evidence>
<dbReference type="PROSITE" id="PS51402">
    <property type="entry name" value="CATALASE_3"/>
    <property type="match status" value="1"/>
</dbReference>